<dbReference type="EMBL" id="NGKU01000001">
    <property type="protein sequence ID" value="OTN77789.1"/>
    <property type="molecule type" value="Genomic_DNA"/>
</dbReference>
<gene>
    <name evidence="5" type="ORF">A5886_002890</name>
</gene>
<sequence length="147" mass="16942">MAYSELDIVERLFEVYKLNRRYAEKKYGHFMPGRGQFNCLIVLDEKGTLTQKDLAAYLAIRSTSTGELIKKLAEKGLINKEVDPTDKRSHLISLTEAGKAEAQLMKDKRSKAHTEMLTYLSEEEKQAFGEGLAKIERFYYEKEAHMD</sequence>
<proteinExistence type="predicted"/>
<keyword evidence="1" id="KW-0805">Transcription regulation</keyword>
<dbReference type="STRING" id="1834191.A5886_002890"/>
<dbReference type="InterPro" id="IPR036390">
    <property type="entry name" value="WH_DNA-bd_sf"/>
</dbReference>
<feature type="domain" description="HTH marR-type" evidence="4">
    <location>
        <begin position="5"/>
        <end position="137"/>
    </location>
</feature>
<dbReference type="OrthoDB" id="1904211at2"/>
<protein>
    <recommendedName>
        <fullName evidence="4">HTH marR-type domain-containing protein</fullName>
    </recommendedName>
</protein>
<comment type="caution">
    <text evidence="5">The sequence shown here is derived from an EMBL/GenBank/DDBJ whole genome shotgun (WGS) entry which is preliminary data.</text>
</comment>
<dbReference type="Gene3D" id="1.10.10.10">
    <property type="entry name" value="Winged helix-like DNA-binding domain superfamily/Winged helix DNA-binding domain"/>
    <property type="match status" value="1"/>
</dbReference>
<dbReference type="Proteomes" id="UP000195043">
    <property type="component" value="Unassembled WGS sequence"/>
</dbReference>
<dbReference type="Pfam" id="PF01047">
    <property type="entry name" value="MarR"/>
    <property type="match status" value="1"/>
</dbReference>
<name>A0A242AA37_9ENTE</name>
<dbReference type="PRINTS" id="PR00598">
    <property type="entry name" value="HTHMARR"/>
</dbReference>
<dbReference type="InterPro" id="IPR036388">
    <property type="entry name" value="WH-like_DNA-bd_sf"/>
</dbReference>
<dbReference type="GO" id="GO:0003677">
    <property type="term" value="F:DNA binding"/>
    <property type="evidence" value="ECO:0007669"/>
    <property type="project" value="UniProtKB-KW"/>
</dbReference>
<accession>A0A242AA37</accession>
<organism evidence="5 6">
    <name type="scientific">Candidatus Enterococcus testudinis</name>
    <dbReference type="NCBI Taxonomy" id="1834191"/>
    <lineage>
        <taxon>Bacteria</taxon>
        <taxon>Bacillati</taxon>
        <taxon>Bacillota</taxon>
        <taxon>Bacilli</taxon>
        <taxon>Lactobacillales</taxon>
        <taxon>Enterococcaceae</taxon>
        <taxon>Enterococcus</taxon>
    </lineage>
</organism>
<dbReference type="AlphaFoldDB" id="A0A242AA37"/>
<dbReference type="SUPFAM" id="SSF46785">
    <property type="entry name" value="Winged helix' DNA-binding domain"/>
    <property type="match status" value="1"/>
</dbReference>
<keyword evidence="3" id="KW-0804">Transcription</keyword>
<dbReference type="PANTHER" id="PTHR42756">
    <property type="entry name" value="TRANSCRIPTIONAL REGULATOR, MARR"/>
    <property type="match status" value="1"/>
</dbReference>
<dbReference type="GO" id="GO:0003700">
    <property type="term" value="F:DNA-binding transcription factor activity"/>
    <property type="evidence" value="ECO:0007669"/>
    <property type="project" value="InterPro"/>
</dbReference>
<evidence type="ECO:0000256" key="2">
    <source>
        <dbReference type="ARBA" id="ARBA00023125"/>
    </source>
</evidence>
<evidence type="ECO:0000259" key="4">
    <source>
        <dbReference type="PROSITE" id="PS50995"/>
    </source>
</evidence>
<evidence type="ECO:0000313" key="5">
    <source>
        <dbReference type="EMBL" id="OTN77789.1"/>
    </source>
</evidence>
<dbReference type="PROSITE" id="PS50995">
    <property type="entry name" value="HTH_MARR_2"/>
    <property type="match status" value="1"/>
</dbReference>
<keyword evidence="2" id="KW-0238">DNA-binding</keyword>
<evidence type="ECO:0000313" key="6">
    <source>
        <dbReference type="Proteomes" id="UP000195043"/>
    </source>
</evidence>
<dbReference type="RefSeq" id="WP_086275779.1">
    <property type="nucleotide sequence ID" value="NZ_NGKU01000001.1"/>
</dbReference>
<dbReference type="SMART" id="SM00347">
    <property type="entry name" value="HTH_MARR"/>
    <property type="match status" value="1"/>
</dbReference>
<keyword evidence="6" id="KW-1185">Reference proteome</keyword>
<evidence type="ECO:0000256" key="1">
    <source>
        <dbReference type="ARBA" id="ARBA00023015"/>
    </source>
</evidence>
<evidence type="ECO:0000256" key="3">
    <source>
        <dbReference type="ARBA" id="ARBA00023163"/>
    </source>
</evidence>
<reference evidence="5 6" key="1">
    <citation type="submission" date="2017-05" db="EMBL/GenBank/DDBJ databases">
        <title>The Genome Sequence of Enterococcus sp. 8G7_MSG3316.</title>
        <authorList>
            <consortium name="The Broad Institute Genomics Platform"/>
            <consortium name="The Broad Institute Genomic Center for Infectious Diseases"/>
            <person name="Earl A."/>
            <person name="Manson A."/>
            <person name="Schwartman J."/>
            <person name="Gilmore M."/>
            <person name="Abouelleil A."/>
            <person name="Cao P."/>
            <person name="Chapman S."/>
            <person name="Cusick C."/>
            <person name="Shea T."/>
            <person name="Young S."/>
            <person name="Neafsey D."/>
            <person name="Nusbaum C."/>
            <person name="Birren B."/>
        </authorList>
    </citation>
    <scope>NUCLEOTIDE SEQUENCE [LARGE SCALE GENOMIC DNA]</scope>
    <source>
        <strain evidence="5 6">8G7_MSG3316</strain>
    </source>
</reference>
<dbReference type="InterPro" id="IPR000835">
    <property type="entry name" value="HTH_MarR-typ"/>
</dbReference>
<dbReference type="PANTHER" id="PTHR42756:SF1">
    <property type="entry name" value="TRANSCRIPTIONAL REPRESSOR OF EMRAB OPERON"/>
    <property type="match status" value="1"/>
</dbReference>